<dbReference type="KEGG" id="dan:6504815"/>
<dbReference type="GO" id="GO:0005524">
    <property type="term" value="F:ATP binding"/>
    <property type="evidence" value="ECO:0007669"/>
    <property type="project" value="UniProtKB-KW"/>
</dbReference>
<dbReference type="InParanoid" id="B3MYI3"/>
<gene>
    <name evidence="18" type="primary">Dana\GF22147</name>
    <name evidence="18" type="synonym">dana_GLEANR_6129</name>
    <name evidence="18" type="ORF">GF22147</name>
</gene>
<keyword evidence="7" id="KW-0347">Helicase</keyword>
<feature type="compositionally biased region" description="Acidic residues" evidence="16">
    <location>
        <begin position="158"/>
        <end position="168"/>
    </location>
</feature>
<dbReference type="GO" id="GO:0016887">
    <property type="term" value="F:ATP hydrolysis activity"/>
    <property type="evidence" value="ECO:0007669"/>
    <property type="project" value="RHEA"/>
</dbReference>
<dbReference type="InterPro" id="IPR045028">
    <property type="entry name" value="DinG/Rad3-like"/>
</dbReference>
<feature type="compositionally biased region" description="Basic residues" evidence="16">
    <location>
        <begin position="142"/>
        <end position="151"/>
    </location>
</feature>
<comment type="cofactor">
    <cofactor evidence="1">
        <name>[4Fe-4S] cluster</name>
        <dbReference type="ChEBI" id="CHEBI:49883"/>
    </cofactor>
</comment>
<dbReference type="PANTHER" id="PTHR11472:SF41">
    <property type="entry name" value="ATP-DEPENDENT DNA HELICASE DDX11-RELATED"/>
    <property type="match status" value="1"/>
</dbReference>
<evidence type="ECO:0000259" key="17">
    <source>
        <dbReference type="PROSITE" id="PS51193"/>
    </source>
</evidence>
<dbReference type="GO" id="GO:0005634">
    <property type="term" value="C:nucleus"/>
    <property type="evidence" value="ECO:0007669"/>
    <property type="project" value="UniProtKB-SubCell"/>
</dbReference>
<dbReference type="NCBIfam" id="TIGR00604">
    <property type="entry name" value="rad3"/>
    <property type="match status" value="1"/>
</dbReference>
<keyword evidence="9" id="KW-0408">Iron</keyword>
<dbReference type="InterPro" id="IPR027417">
    <property type="entry name" value="P-loop_NTPase"/>
</dbReference>
<comment type="subcellular location">
    <subcellularLocation>
        <location evidence="2">Nucleus</location>
    </subcellularLocation>
</comment>
<keyword evidence="5" id="KW-0547">Nucleotide-binding</keyword>
<protein>
    <recommendedName>
        <fullName evidence="13">DNA 5'-3' helicase</fullName>
        <ecNumber evidence="13">5.6.2.3</ecNumber>
    </recommendedName>
</protein>
<keyword evidence="8" id="KW-0067">ATP-binding</keyword>
<dbReference type="GO" id="GO:0006139">
    <property type="term" value="P:nucleobase-containing compound metabolic process"/>
    <property type="evidence" value="ECO:0007669"/>
    <property type="project" value="InterPro"/>
</dbReference>
<keyword evidence="10" id="KW-0411">Iron-sulfur</keyword>
<dbReference type="Proteomes" id="UP000007801">
    <property type="component" value="Unassembled WGS sequence"/>
</dbReference>
<dbReference type="HOGENOM" id="CLU_006515_2_1_1"/>
<feature type="compositionally biased region" description="Polar residues" evidence="16">
    <location>
        <begin position="465"/>
        <end position="475"/>
    </location>
</feature>
<evidence type="ECO:0000256" key="10">
    <source>
        <dbReference type="ARBA" id="ARBA00023014"/>
    </source>
</evidence>
<evidence type="ECO:0000256" key="8">
    <source>
        <dbReference type="ARBA" id="ARBA00022840"/>
    </source>
</evidence>
<evidence type="ECO:0000256" key="13">
    <source>
        <dbReference type="ARBA" id="ARBA00044969"/>
    </source>
</evidence>
<keyword evidence="19" id="KW-1185">Reference proteome</keyword>
<dbReference type="SUPFAM" id="SSF52540">
    <property type="entry name" value="P-loop containing nucleoside triphosphate hydrolases"/>
    <property type="match status" value="1"/>
</dbReference>
<evidence type="ECO:0000256" key="12">
    <source>
        <dbReference type="ARBA" id="ARBA00023242"/>
    </source>
</evidence>
<dbReference type="InterPro" id="IPR006554">
    <property type="entry name" value="Helicase-like_DEXD_c2"/>
</dbReference>
<dbReference type="OrthoDB" id="267079at2759"/>
<dbReference type="CDD" id="cd18788">
    <property type="entry name" value="SF2_C_XPD"/>
    <property type="match status" value="1"/>
</dbReference>
<dbReference type="EC" id="5.6.2.3" evidence="13"/>
<proteinExistence type="inferred from homology"/>
<dbReference type="FunCoup" id="B3MYI3">
    <property type="interactions" value="1641"/>
</dbReference>
<feature type="compositionally biased region" description="Basic and acidic residues" evidence="16">
    <location>
        <begin position="130"/>
        <end position="141"/>
    </location>
</feature>
<comment type="similarity">
    <text evidence="3">Belongs to the DEAD box helicase family. DEAH subfamily. DDX11/CHL1 sub-subfamily.</text>
</comment>
<dbReference type="Pfam" id="PF13307">
    <property type="entry name" value="Helicase_C_2"/>
    <property type="match status" value="1"/>
</dbReference>
<dbReference type="InterPro" id="IPR014013">
    <property type="entry name" value="Helic_SF1/SF2_ATP-bd_DinG/Rad3"/>
</dbReference>
<evidence type="ECO:0000256" key="3">
    <source>
        <dbReference type="ARBA" id="ARBA00008435"/>
    </source>
</evidence>
<evidence type="ECO:0000256" key="11">
    <source>
        <dbReference type="ARBA" id="ARBA00023235"/>
    </source>
</evidence>
<dbReference type="FunFam" id="3.40.50.300:FF:001372">
    <property type="entry name" value="ATP-dependent DNA helicase chl1"/>
    <property type="match status" value="1"/>
</dbReference>
<dbReference type="GO" id="GO:0034085">
    <property type="term" value="P:establishment of sister chromatid cohesion"/>
    <property type="evidence" value="ECO:0007669"/>
    <property type="project" value="TreeGrafter"/>
</dbReference>
<sequence length="875" mass="99287">MPHYTPVGRLETPEADQFGFPYEPYEIQKKLMQELFQILENGEVGIFESPTGTGKSLTLTCGALTWLARHEKLVKEELQERVDMMEKLVKRLKKDGQEAKDWLDVQGKVQEQVLEMQTLRRLKELHDNKEQQLAEMKDRVKIHNRNRKKFPPKKDDAQKEEDDSDTDNETLHETADIEEAPPRDTFQSVQIFFCSRTHSQLAQIMAEVKKTPHLSWVRCISMGSRQQLCCNSQVRALKSVAMMNERCLDMITSRALPSQPSTSKKIRITGKESKPSRCPLKGQHLIESLRDLALSEPMDIEELAAEGTSTGACAYYASRAALSEAHLILLPYQLLLDKSAREQLGINLKGSIVIVDEAHNLLDSVAQIHGAEITRSDMEFAQLEMINYRDFYKNRFSARNLLKINQLIFIARMLLQLHETMVPAQILDSCTLTSKADFFNLDLTGILTFCDKNRFARKVQSYTQKLQSAPQQSENDPPAGPSVRSQMLQKLVQEQQEKEKPKAGRRRLEEVKANEPDKPKQGKRKLEEIATKELPKISPKKSLPSGKSSQVRNYLAFLETLLNPNDAGRILLDFENGIFKYFLIQPAEKFGYVVQLARAVIVAGGTMKPTEELKGQLFSCYQTRIVEHFYGHVVPDNAVLPFVVSHGPNGSALRFNFLQRSNPAMLQELAMVLQNLVQVIPGGMVCFLPSYDYLEVVYRHLEKSGTLERISQRKKIFREESGSADQLLEDYASAVKDKSSGGALLLSVVGGKLSEGLNFTDDLGRAVLVVGLPYPNRKSLELQTRMQHLDQHLGSRAGEEFYENLCLKAVNQCIGRAIRHIGDYACVYLLDERYIWKKIQSKLPEWISKHIVEASKENGGFGAVQARTARFFKER</sequence>
<feature type="coiled-coil region" evidence="15">
    <location>
        <begin position="67"/>
        <end position="95"/>
    </location>
</feature>
<dbReference type="InterPro" id="IPR013020">
    <property type="entry name" value="Rad3/Chl1-like"/>
</dbReference>
<dbReference type="GO" id="GO:0051536">
    <property type="term" value="F:iron-sulfur cluster binding"/>
    <property type="evidence" value="ECO:0007669"/>
    <property type="project" value="UniProtKB-KW"/>
</dbReference>
<dbReference type="GO" id="GO:0006974">
    <property type="term" value="P:DNA damage response"/>
    <property type="evidence" value="ECO:0007669"/>
    <property type="project" value="UniProtKB-ARBA"/>
</dbReference>
<keyword evidence="6 18" id="KW-0378">Hydrolase</keyword>
<dbReference type="AlphaFoldDB" id="B3MYI3"/>
<feature type="domain" description="Helicase ATP-binding" evidence="17">
    <location>
        <begin position="14"/>
        <end position="408"/>
    </location>
</feature>
<dbReference type="InterPro" id="IPR002464">
    <property type="entry name" value="DNA/RNA_helicase_DEAH_CS"/>
</dbReference>
<reference evidence="18 19" key="1">
    <citation type="journal article" date="2007" name="Nature">
        <title>Evolution of genes and genomes on the Drosophila phylogeny.</title>
        <authorList>
            <consortium name="Drosophila 12 Genomes Consortium"/>
            <person name="Clark A.G."/>
            <person name="Eisen M.B."/>
            <person name="Smith D.R."/>
            <person name="Bergman C.M."/>
            <person name="Oliver B."/>
            <person name="Markow T.A."/>
            <person name="Kaufman T.C."/>
            <person name="Kellis M."/>
            <person name="Gelbart W."/>
            <person name="Iyer V.N."/>
            <person name="Pollard D.A."/>
            <person name="Sackton T.B."/>
            <person name="Larracuente A.M."/>
            <person name="Singh N.D."/>
            <person name="Abad J.P."/>
            <person name="Abt D.N."/>
            <person name="Adryan B."/>
            <person name="Aguade M."/>
            <person name="Akashi H."/>
            <person name="Anderson W.W."/>
            <person name="Aquadro C.F."/>
            <person name="Ardell D.H."/>
            <person name="Arguello R."/>
            <person name="Artieri C.G."/>
            <person name="Barbash D.A."/>
            <person name="Barker D."/>
            <person name="Barsanti P."/>
            <person name="Batterham P."/>
            <person name="Batzoglou S."/>
            <person name="Begun D."/>
            <person name="Bhutkar A."/>
            <person name="Blanco E."/>
            <person name="Bosak S.A."/>
            <person name="Bradley R.K."/>
            <person name="Brand A.D."/>
            <person name="Brent M.R."/>
            <person name="Brooks A.N."/>
            <person name="Brown R.H."/>
            <person name="Butlin R.K."/>
            <person name="Caggese C."/>
            <person name="Calvi B.R."/>
            <person name="Bernardo de Carvalho A."/>
            <person name="Caspi A."/>
            <person name="Castrezana S."/>
            <person name="Celniker S.E."/>
            <person name="Chang J.L."/>
            <person name="Chapple C."/>
            <person name="Chatterji S."/>
            <person name="Chinwalla A."/>
            <person name="Civetta A."/>
            <person name="Clifton S.W."/>
            <person name="Comeron J.M."/>
            <person name="Costello J.C."/>
            <person name="Coyne J.A."/>
            <person name="Daub J."/>
            <person name="David R.G."/>
            <person name="Delcher A.L."/>
            <person name="Delehaunty K."/>
            <person name="Do C.B."/>
            <person name="Ebling H."/>
            <person name="Edwards K."/>
            <person name="Eickbush T."/>
            <person name="Evans J.D."/>
            <person name="Filipski A."/>
            <person name="Findeiss S."/>
            <person name="Freyhult E."/>
            <person name="Fulton L."/>
            <person name="Fulton R."/>
            <person name="Garcia A.C."/>
            <person name="Gardiner A."/>
            <person name="Garfield D.A."/>
            <person name="Garvin B.E."/>
            <person name="Gibson G."/>
            <person name="Gilbert D."/>
            <person name="Gnerre S."/>
            <person name="Godfrey J."/>
            <person name="Good R."/>
            <person name="Gotea V."/>
            <person name="Gravely B."/>
            <person name="Greenberg A.J."/>
            <person name="Griffiths-Jones S."/>
            <person name="Gross S."/>
            <person name="Guigo R."/>
            <person name="Gustafson E.A."/>
            <person name="Haerty W."/>
            <person name="Hahn M.W."/>
            <person name="Halligan D.L."/>
            <person name="Halpern A.L."/>
            <person name="Halter G.M."/>
            <person name="Han M.V."/>
            <person name="Heger A."/>
            <person name="Hillier L."/>
            <person name="Hinrichs A.S."/>
            <person name="Holmes I."/>
            <person name="Hoskins R.A."/>
            <person name="Hubisz M.J."/>
            <person name="Hultmark D."/>
            <person name="Huntley M.A."/>
            <person name="Jaffe D.B."/>
            <person name="Jagadeeshan S."/>
            <person name="Jeck W.R."/>
            <person name="Johnson J."/>
            <person name="Jones C.D."/>
            <person name="Jordan W.C."/>
            <person name="Karpen G.H."/>
            <person name="Kataoka E."/>
            <person name="Keightley P.D."/>
            <person name="Kheradpour P."/>
            <person name="Kirkness E.F."/>
            <person name="Koerich L.B."/>
            <person name="Kristiansen K."/>
            <person name="Kudrna D."/>
            <person name="Kulathinal R.J."/>
            <person name="Kumar S."/>
            <person name="Kwok R."/>
            <person name="Lander E."/>
            <person name="Langley C.H."/>
            <person name="Lapoint R."/>
            <person name="Lazzaro B.P."/>
            <person name="Lee S.J."/>
            <person name="Levesque L."/>
            <person name="Li R."/>
            <person name="Lin C.F."/>
            <person name="Lin M.F."/>
            <person name="Lindblad-Toh K."/>
            <person name="Llopart A."/>
            <person name="Long M."/>
            <person name="Low L."/>
            <person name="Lozovsky E."/>
            <person name="Lu J."/>
            <person name="Luo M."/>
            <person name="Machado C.A."/>
            <person name="Makalowski W."/>
            <person name="Marzo M."/>
            <person name="Matsuda M."/>
            <person name="Matzkin L."/>
            <person name="McAllister B."/>
            <person name="McBride C.S."/>
            <person name="McKernan B."/>
            <person name="McKernan K."/>
            <person name="Mendez-Lago M."/>
            <person name="Minx P."/>
            <person name="Mollenhauer M.U."/>
            <person name="Montooth K."/>
            <person name="Mount S.M."/>
            <person name="Mu X."/>
            <person name="Myers E."/>
            <person name="Negre B."/>
            <person name="Newfeld S."/>
            <person name="Nielsen R."/>
            <person name="Noor M.A."/>
            <person name="O'Grady P."/>
            <person name="Pachter L."/>
            <person name="Papaceit M."/>
            <person name="Parisi M.J."/>
            <person name="Parisi M."/>
            <person name="Parts L."/>
            <person name="Pedersen J.S."/>
            <person name="Pesole G."/>
            <person name="Phillippy A.M."/>
            <person name="Ponting C.P."/>
            <person name="Pop M."/>
            <person name="Porcelli D."/>
            <person name="Powell J.R."/>
            <person name="Prohaska S."/>
            <person name="Pruitt K."/>
            <person name="Puig M."/>
            <person name="Quesneville H."/>
            <person name="Ram K.R."/>
            <person name="Rand D."/>
            <person name="Rasmussen M.D."/>
            <person name="Reed L.K."/>
            <person name="Reenan R."/>
            <person name="Reily A."/>
            <person name="Remington K.A."/>
            <person name="Rieger T.T."/>
            <person name="Ritchie M.G."/>
            <person name="Robin C."/>
            <person name="Rogers Y.H."/>
            <person name="Rohde C."/>
            <person name="Rozas J."/>
            <person name="Rubenfield M.J."/>
            <person name="Ruiz A."/>
            <person name="Russo S."/>
            <person name="Salzberg S.L."/>
            <person name="Sanchez-Gracia A."/>
            <person name="Saranga D.J."/>
            <person name="Sato H."/>
            <person name="Schaeffer S.W."/>
            <person name="Schatz M.C."/>
            <person name="Schlenke T."/>
            <person name="Schwartz R."/>
            <person name="Segarra C."/>
            <person name="Singh R.S."/>
            <person name="Sirot L."/>
            <person name="Sirota M."/>
            <person name="Sisneros N.B."/>
            <person name="Smith C.D."/>
            <person name="Smith T.F."/>
            <person name="Spieth J."/>
            <person name="Stage D.E."/>
            <person name="Stark A."/>
            <person name="Stephan W."/>
            <person name="Strausberg R.L."/>
            <person name="Strempel S."/>
            <person name="Sturgill D."/>
            <person name="Sutton G."/>
            <person name="Sutton G.G."/>
            <person name="Tao W."/>
            <person name="Teichmann S."/>
            <person name="Tobari Y.N."/>
            <person name="Tomimura Y."/>
            <person name="Tsolas J.M."/>
            <person name="Valente V.L."/>
            <person name="Venter E."/>
            <person name="Venter J.C."/>
            <person name="Vicario S."/>
            <person name="Vieira F.G."/>
            <person name="Vilella A.J."/>
            <person name="Villasante A."/>
            <person name="Walenz B."/>
            <person name="Wang J."/>
            <person name="Wasserman M."/>
            <person name="Watts T."/>
            <person name="Wilson D."/>
            <person name="Wilson R.K."/>
            <person name="Wing R.A."/>
            <person name="Wolfner M.F."/>
            <person name="Wong A."/>
            <person name="Wong G.K."/>
            <person name="Wu C.I."/>
            <person name="Wu G."/>
            <person name="Yamamoto D."/>
            <person name="Yang H.P."/>
            <person name="Yang S.P."/>
            <person name="Yorke J.A."/>
            <person name="Yoshida K."/>
            <person name="Zdobnov E."/>
            <person name="Zhang P."/>
            <person name="Zhang Y."/>
            <person name="Zimin A.V."/>
            <person name="Baldwin J."/>
            <person name="Abdouelleil A."/>
            <person name="Abdulkadir J."/>
            <person name="Abebe A."/>
            <person name="Abera B."/>
            <person name="Abreu J."/>
            <person name="Acer S.C."/>
            <person name="Aftuck L."/>
            <person name="Alexander A."/>
            <person name="An P."/>
            <person name="Anderson E."/>
            <person name="Anderson S."/>
            <person name="Arachi H."/>
            <person name="Azer M."/>
            <person name="Bachantsang P."/>
            <person name="Barry A."/>
            <person name="Bayul T."/>
            <person name="Berlin A."/>
            <person name="Bessette D."/>
            <person name="Bloom T."/>
            <person name="Blye J."/>
            <person name="Boguslavskiy L."/>
            <person name="Bonnet C."/>
            <person name="Boukhgalter B."/>
            <person name="Bourzgui I."/>
            <person name="Brown A."/>
            <person name="Cahill P."/>
            <person name="Channer S."/>
            <person name="Cheshatsang Y."/>
            <person name="Chuda L."/>
            <person name="Citroen M."/>
            <person name="Collymore A."/>
            <person name="Cooke P."/>
            <person name="Costello M."/>
            <person name="D'Aco K."/>
            <person name="Daza R."/>
            <person name="De Haan G."/>
            <person name="DeGray S."/>
            <person name="DeMaso C."/>
            <person name="Dhargay N."/>
            <person name="Dooley K."/>
            <person name="Dooley E."/>
            <person name="Doricent M."/>
            <person name="Dorje P."/>
            <person name="Dorjee K."/>
            <person name="Dupes A."/>
            <person name="Elong R."/>
            <person name="Falk J."/>
            <person name="Farina A."/>
            <person name="Faro S."/>
            <person name="Ferguson D."/>
            <person name="Fisher S."/>
            <person name="Foley C.D."/>
            <person name="Franke A."/>
            <person name="Friedrich D."/>
            <person name="Gadbois L."/>
            <person name="Gearin G."/>
            <person name="Gearin C.R."/>
            <person name="Giannoukos G."/>
            <person name="Goode T."/>
            <person name="Graham J."/>
            <person name="Grandbois E."/>
            <person name="Grewal S."/>
            <person name="Gyaltsen K."/>
            <person name="Hafez N."/>
            <person name="Hagos B."/>
            <person name="Hall J."/>
            <person name="Henson C."/>
            <person name="Hollinger A."/>
            <person name="Honan T."/>
            <person name="Huard M.D."/>
            <person name="Hughes L."/>
            <person name="Hurhula B."/>
            <person name="Husby M.E."/>
            <person name="Kamat A."/>
            <person name="Kanga B."/>
            <person name="Kashin S."/>
            <person name="Khazanovich D."/>
            <person name="Kisner P."/>
            <person name="Lance K."/>
            <person name="Lara M."/>
            <person name="Lee W."/>
            <person name="Lennon N."/>
            <person name="Letendre F."/>
            <person name="LeVine R."/>
            <person name="Lipovsky A."/>
            <person name="Liu X."/>
            <person name="Liu J."/>
            <person name="Liu S."/>
            <person name="Lokyitsang T."/>
            <person name="Lokyitsang Y."/>
            <person name="Lubonja R."/>
            <person name="Lui A."/>
            <person name="MacDonald P."/>
            <person name="Magnisalis V."/>
            <person name="Maru K."/>
            <person name="Matthews C."/>
            <person name="McCusker W."/>
            <person name="McDonough S."/>
            <person name="Mehta T."/>
            <person name="Meldrim J."/>
            <person name="Meneus L."/>
            <person name="Mihai O."/>
            <person name="Mihalev A."/>
            <person name="Mihova T."/>
            <person name="Mittelman R."/>
            <person name="Mlenga V."/>
            <person name="Montmayeur A."/>
            <person name="Mulrain L."/>
            <person name="Navidi A."/>
            <person name="Naylor J."/>
            <person name="Negash T."/>
            <person name="Nguyen T."/>
            <person name="Nguyen N."/>
            <person name="Nicol R."/>
            <person name="Norbu C."/>
            <person name="Norbu N."/>
            <person name="Novod N."/>
            <person name="O'Neill B."/>
            <person name="Osman S."/>
            <person name="Markiewicz E."/>
            <person name="Oyono O.L."/>
            <person name="Patti C."/>
            <person name="Phunkhang P."/>
            <person name="Pierre F."/>
            <person name="Priest M."/>
            <person name="Raghuraman S."/>
            <person name="Rege F."/>
            <person name="Reyes R."/>
            <person name="Rise C."/>
            <person name="Rogov P."/>
            <person name="Ross K."/>
            <person name="Ryan E."/>
            <person name="Settipalli S."/>
            <person name="Shea T."/>
            <person name="Sherpa N."/>
            <person name="Shi L."/>
            <person name="Shih D."/>
            <person name="Sparrow T."/>
            <person name="Spaulding J."/>
            <person name="Stalker J."/>
            <person name="Stange-Thomann N."/>
            <person name="Stavropoulos S."/>
            <person name="Stone C."/>
            <person name="Strader C."/>
            <person name="Tesfaye S."/>
            <person name="Thomson T."/>
            <person name="Thoulutsang Y."/>
            <person name="Thoulutsang D."/>
            <person name="Topham K."/>
            <person name="Topping I."/>
            <person name="Tsamla T."/>
            <person name="Vassiliev H."/>
            <person name="Vo A."/>
            <person name="Wangchuk T."/>
            <person name="Wangdi T."/>
            <person name="Weiand M."/>
            <person name="Wilkinson J."/>
            <person name="Wilson A."/>
            <person name="Yadav S."/>
            <person name="Young G."/>
            <person name="Yu Q."/>
            <person name="Zembek L."/>
            <person name="Zhong D."/>
            <person name="Zimmer A."/>
            <person name="Zwirko Z."/>
            <person name="Jaffe D.B."/>
            <person name="Alvarez P."/>
            <person name="Brockman W."/>
            <person name="Butler J."/>
            <person name="Chin C."/>
            <person name="Gnerre S."/>
            <person name="Grabherr M."/>
            <person name="Kleber M."/>
            <person name="Mauceli E."/>
            <person name="MacCallum I."/>
        </authorList>
    </citation>
    <scope>NUCLEOTIDE SEQUENCE [LARGE SCALE GENOMIC DNA]</scope>
    <source>
        <strain evidence="19">Tucson 14024-0371.13</strain>
    </source>
</reference>
<feature type="region of interest" description="Disordered" evidence="16">
    <location>
        <begin position="130"/>
        <end position="180"/>
    </location>
</feature>
<name>B3MYI3_DROAN</name>
<keyword evidence="11" id="KW-0413">Isomerase</keyword>
<dbReference type="GO" id="GO:0003677">
    <property type="term" value="F:DNA binding"/>
    <property type="evidence" value="ECO:0007669"/>
    <property type="project" value="InterPro"/>
</dbReference>
<dbReference type="PANTHER" id="PTHR11472">
    <property type="entry name" value="DNA REPAIR DEAD HELICASE RAD3/XP-D SUBFAMILY MEMBER"/>
    <property type="match status" value="1"/>
</dbReference>
<dbReference type="SMART" id="SM00491">
    <property type="entry name" value="HELICc2"/>
    <property type="match status" value="1"/>
</dbReference>
<evidence type="ECO:0000256" key="16">
    <source>
        <dbReference type="SAM" id="MobiDB-lite"/>
    </source>
</evidence>
<evidence type="ECO:0000256" key="5">
    <source>
        <dbReference type="ARBA" id="ARBA00022741"/>
    </source>
</evidence>
<evidence type="ECO:0000256" key="2">
    <source>
        <dbReference type="ARBA" id="ARBA00004123"/>
    </source>
</evidence>
<dbReference type="InterPro" id="IPR010614">
    <property type="entry name" value="RAD3-like_helicase_DEAD"/>
</dbReference>
<keyword evidence="4" id="KW-0479">Metal-binding</keyword>
<dbReference type="InterPro" id="IPR006555">
    <property type="entry name" value="ATP-dep_Helicase_C"/>
</dbReference>
<feature type="compositionally biased region" description="Basic and acidic residues" evidence="16">
    <location>
        <begin position="495"/>
        <end position="535"/>
    </location>
</feature>
<dbReference type="PhylomeDB" id="B3MYI3"/>
<dbReference type="Pfam" id="PF06733">
    <property type="entry name" value="DEAD_2"/>
    <property type="match status" value="1"/>
</dbReference>
<evidence type="ECO:0000256" key="4">
    <source>
        <dbReference type="ARBA" id="ARBA00022723"/>
    </source>
</evidence>
<evidence type="ECO:0000256" key="9">
    <source>
        <dbReference type="ARBA" id="ARBA00023004"/>
    </source>
</evidence>
<organism evidence="18 19">
    <name type="scientific">Drosophila ananassae</name>
    <name type="common">Fruit fly</name>
    <dbReference type="NCBI Taxonomy" id="7217"/>
    <lineage>
        <taxon>Eukaryota</taxon>
        <taxon>Metazoa</taxon>
        <taxon>Ecdysozoa</taxon>
        <taxon>Arthropoda</taxon>
        <taxon>Hexapoda</taxon>
        <taxon>Insecta</taxon>
        <taxon>Pterygota</taxon>
        <taxon>Neoptera</taxon>
        <taxon>Endopterygota</taxon>
        <taxon>Diptera</taxon>
        <taxon>Brachycera</taxon>
        <taxon>Muscomorpha</taxon>
        <taxon>Ephydroidea</taxon>
        <taxon>Drosophilidae</taxon>
        <taxon>Drosophila</taxon>
        <taxon>Sophophora</taxon>
    </lineage>
</organism>
<evidence type="ECO:0000256" key="15">
    <source>
        <dbReference type="SAM" id="Coils"/>
    </source>
</evidence>
<dbReference type="SMART" id="SM00488">
    <property type="entry name" value="DEXDc2"/>
    <property type="match status" value="1"/>
</dbReference>
<accession>B3MYI3</accession>
<evidence type="ECO:0000256" key="1">
    <source>
        <dbReference type="ARBA" id="ARBA00001966"/>
    </source>
</evidence>
<dbReference type="GeneID" id="6504815"/>
<dbReference type="EMBL" id="CH902632">
    <property type="protein sequence ID" value="EDV32677.1"/>
    <property type="molecule type" value="Genomic_DNA"/>
</dbReference>
<dbReference type="GO" id="GO:0043139">
    <property type="term" value="F:5'-3' DNA helicase activity"/>
    <property type="evidence" value="ECO:0007669"/>
    <property type="project" value="UniProtKB-EC"/>
</dbReference>
<dbReference type="OMA" id="QTHQFRD"/>
<evidence type="ECO:0000256" key="6">
    <source>
        <dbReference type="ARBA" id="ARBA00022801"/>
    </source>
</evidence>
<keyword evidence="15" id="KW-0175">Coiled coil</keyword>
<dbReference type="Gene3D" id="3.40.50.300">
    <property type="entry name" value="P-loop containing nucleotide triphosphate hydrolases"/>
    <property type="match status" value="3"/>
</dbReference>
<dbReference type="STRING" id="7217.B3MYI3"/>
<feature type="region of interest" description="Disordered" evidence="16">
    <location>
        <begin position="465"/>
        <end position="547"/>
    </location>
</feature>
<comment type="catalytic activity">
    <reaction evidence="14">
        <text>ATP + H2O = ADP + phosphate + H(+)</text>
        <dbReference type="Rhea" id="RHEA:13065"/>
        <dbReference type="ChEBI" id="CHEBI:15377"/>
        <dbReference type="ChEBI" id="CHEBI:15378"/>
        <dbReference type="ChEBI" id="CHEBI:30616"/>
        <dbReference type="ChEBI" id="CHEBI:43474"/>
        <dbReference type="ChEBI" id="CHEBI:456216"/>
        <dbReference type="EC" id="5.6.2.3"/>
    </reaction>
</comment>
<dbReference type="PROSITE" id="PS00690">
    <property type="entry name" value="DEAH_ATP_HELICASE"/>
    <property type="match status" value="1"/>
</dbReference>
<evidence type="ECO:0000313" key="19">
    <source>
        <dbReference type="Proteomes" id="UP000007801"/>
    </source>
</evidence>
<dbReference type="GO" id="GO:0046872">
    <property type="term" value="F:metal ion binding"/>
    <property type="evidence" value="ECO:0007669"/>
    <property type="project" value="UniProtKB-KW"/>
</dbReference>
<dbReference type="PROSITE" id="PS51193">
    <property type="entry name" value="HELICASE_ATP_BIND_2"/>
    <property type="match status" value="1"/>
</dbReference>
<evidence type="ECO:0000256" key="14">
    <source>
        <dbReference type="ARBA" id="ARBA00048954"/>
    </source>
</evidence>
<evidence type="ECO:0000313" key="18">
    <source>
        <dbReference type="EMBL" id="EDV32677.1"/>
    </source>
</evidence>
<dbReference type="eggNOG" id="KOG1133">
    <property type="taxonomic scope" value="Eukaryota"/>
</dbReference>
<evidence type="ECO:0000256" key="7">
    <source>
        <dbReference type="ARBA" id="ARBA00022806"/>
    </source>
</evidence>
<keyword evidence="12" id="KW-0539">Nucleus</keyword>
<feature type="compositionally biased region" description="Low complexity" evidence="16">
    <location>
        <begin position="536"/>
        <end position="547"/>
    </location>
</feature>